<proteinExistence type="predicted"/>
<evidence type="ECO:0000313" key="2">
    <source>
        <dbReference type="EMBL" id="KYG31829.1"/>
    </source>
</evidence>
<organism evidence="2 3">
    <name type="scientific">Alkalihalobacillus trypoxylicola</name>
    <dbReference type="NCBI Taxonomy" id="519424"/>
    <lineage>
        <taxon>Bacteria</taxon>
        <taxon>Bacillati</taxon>
        <taxon>Bacillota</taxon>
        <taxon>Bacilli</taxon>
        <taxon>Bacillales</taxon>
        <taxon>Bacillaceae</taxon>
        <taxon>Alkalihalobacillus</taxon>
    </lineage>
</organism>
<keyword evidence="3" id="KW-1185">Reference proteome</keyword>
<evidence type="ECO:0000313" key="3">
    <source>
        <dbReference type="Proteomes" id="UP000075806"/>
    </source>
</evidence>
<keyword evidence="1" id="KW-1133">Transmembrane helix</keyword>
<keyword evidence="1" id="KW-0472">Membrane</keyword>
<dbReference type="RefSeq" id="WP_061948204.1">
    <property type="nucleotide sequence ID" value="NZ_LTAO01000012.1"/>
</dbReference>
<dbReference type="EMBL" id="LTAO01000012">
    <property type="protein sequence ID" value="KYG31829.1"/>
    <property type="molecule type" value="Genomic_DNA"/>
</dbReference>
<dbReference type="STRING" id="519424.AZF04_03360"/>
<name>A0A162E600_9BACI</name>
<dbReference type="InterPro" id="IPR018672">
    <property type="entry name" value="DUF2140"/>
</dbReference>
<reference evidence="2" key="1">
    <citation type="submission" date="2016-02" db="EMBL/GenBank/DDBJ databases">
        <title>Genome sequence of Bacillus trypoxylicola KCTC 13244(T).</title>
        <authorList>
            <person name="Jeong H."/>
            <person name="Park S.-H."/>
            <person name="Choi S.-K."/>
        </authorList>
    </citation>
    <scope>NUCLEOTIDE SEQUENCE [LARGE SCALE GENOMIC DNA]</scope>
    <source>
        <strain evidence="2">KCTC 13244</strain>
    </source>
</reference>
<dbReference type="OrthoDB" id="2412610at2"/>
<keyword evidence="1" id="KW-0812">Transmembrane</keyword>
<accession>A0A162E600</accession>
<dbReference type="AlphaFoldDB" id="A0A162E600"/>
<protein>
    <recommendedName>
        <fullName evidence="4">DUF2140 domain-containing protein</fullName>
    </recommendedName>
</protein>
<dbReference type="Pfam" id="PF09911">
    <property type="entry name" value="DUF2140"/>
    <property type="match status" value="1"/>
</dbReference>
<feature type="transmembrane region" description="Helical" evidence="1">
    <location>
        <begin position="6"/>
        <end position="25"/>
    </location>
</feature>
<evidence type="ECO:0000256" key="1">
    <source>
        <dbReference type="SAM" id="Phobius"/>
    </source>
</evidence>
<gene>
    <name evidence="2" type="ORF">AZF04_03360</name>
</gene>
<dbReference type="Proteomes" id="UP000075806">
    <property type="component" value="Unassembled WGS sequence"/>
</dbReference>
<comment type="caution">
    <text evidence="2">The sequence shown here is derived from an EMBL/GenBank/DDBJ whole genome shotgun (WGS) entry which is preliminary data.</text>
</comment>
<sequence length="189" mass="21928">MTWKRAFFGLVLFIVLAFVALFIFIRVQLPDVPEQTEIPVPSIDGEMVMEMTSSRERINYLIQSFIEESNEPYQLFIGEQYVEYRSSIPILGNNVSFVAQMSPEITDSGGLLLYVENIQLGLFQLPASTILSWIDGQSEFPDWVYVEAANERLRIEISEFVIAENMMIAFSEFNITEDQYRWELQLQNE</sequence>
<evidence type="ECO:0008006" key="4">
    <source>
        <dbReference type="Google" id="ProtNLM"/>
    </source>
</evidence>